<evidence type="ECO:0000313" key="9">
    <source>
        <dbReference type="Proteomes" id="UP001058290"/>
    </source>
</evidence>
<evidence type="ECO:0000256" key="4">
    <source>
        <dbReference type="ARBA" id="ARBA00022679"/>
    </source>
</evidence>
<keyword evidence="5" id="KW-0663">Pyridoxal phosphate</keyword>
<dbReference type="PROSITE" id="PS00105">
    <property type="entry name" value="AA_TRANSFER_CLASS_1"/>
    <property type="match status" value="1"/>
</dbReference>
<evidence type="ECO:0000256" key="1">
    <source>
        <dbReference type="ARBA" id="ARBA00001933"/>
    </source>
</evidence>
<dbReference type="Pfam" id="PF00155">
    <property type="entry name" value="Aminotran_1_2"/>
    <property type="match status" value="1"/>
</dbReference>
<name>A0ABY6A2D6_9BURK</name>
<evidence type="ECO:0000256" key="3">
    <source>
        <dbReference type="ARBA" id="ARBA00022576"/>
    </source>
</evidence>
<dbReference type="InterPro" id="IPR015421">
    <property type="entry name" value="PyrdxlP-dep_Trfase_major"/>
</dbReference>
<dbReference type="EMBL" id="CP104377">
    <property type="protein sequence ID" value="UXC20104.1"/>
    <property type="molecule type" value="Genomic_DNA"/>
</dbReference>
<evidence type="ECO:0000313" key="8">
    <source>
        <dbReference type="EMBL" id="UXC20104.1"/>
    </source>
</evidence>
<protein>
    <recommendedName>
        <fullName evidence="6">Aminotransferase</fullName>
        <ecNumber evidence="6">2.6.1.-</ecNumber>
    </recommendedName>
</protein>
<dbReference type="RefSeq" id="WP_116924446.1">
    <property type="nucleotide sequence ID" value="NZ_CP104377.1"/>
</dbReference>
<dbReference type="Gene3D" id="3.40.640.10">
    <property type="entry name" value="Type I PLP-dependent aspartate aminotransferase-like (Major domain)"/>
    <property type="match status" value="1"/>
</dbReference>
<evidence type="ECO:0000256" key="5">
    <source>
        <dbReference type="ARBA" id="ARBA00022898"/>
    </source>
</evidence>
<sequence>MKIATRAERIEPFYVMEVAKAAQALAAQVAGSAEPMIFLNIGEPDFTAPQLVQQAAERAIGEGRTQYTPALGIEPLRQALSDWYKQRFGIDVPARRIVITAGASAALQLVCLSLIDAGDEILMPDPSYPCNRHFVSAAEGQAVLLPTTAEERFQLSADKVQAAWGDKTRGVLLASPSNPTGSSIAPQELRRIHEVVKARDGLTIIDEIYLGLSYDEAFGQTALAIDDNIISINSFSKYFNMTGWRLGWAVVPEALVPVIERVAQNLFICASTIAQHAALACFAPESIAEYERRRAEFKARRDYFIPALEALGLPVPVAPDGAFYAWADCTQAAKKLGVEGSWDFAYAVMERAHLAITPGRDFGSHDTGRFVRFSTANSMEQLQEAIARLRKLLA</sequence>
<evidence type="ECO:0000256" key="6">
    <source>
        <dbReference type="RuleBase" id="RU000481"/>
    </source>
</evidence>
<evidence type="ECO:0000259" key="7">
    <source>
        <dbReference type="Pfam" id="PF00155"/>
    </source>
</evidence>
<dbReference type="InterPro" id="IPR004838">
    <property type="entry name" value="NHTrfase_class1_PyrdxlP-BS"/>
</dbReference>
<gene>
    <name evidence="8" type="ORF">N4T19_08350</name>
</gene>
<dbReference type="Proteomes" id="UP001058290">
    <property type="component" value="Chromosome"/>
</dbReference>
<organism evidence="8 9">
    <name type="scientific">Comamonas squillarum</name>
    <dbReference type="NCBI Taxonomy" id="2977320"/>
    <lineage>
        <taxon>Bacteria</taxon>
        <taxon>Pseudomonadati</taxon>
        <taxon>Pseudomonadota</taxon>
        <taxon>Betaproteobacteria</taxon>
        <taxon>Burkholderiales</taxon>
        <taxon>Comamonadaceae</taxon>
        <taxon>Comamonas</taxon>
    </lineage>
</organism>
<keyword evidence="4 6" id="KW-0808">Transferase</keyword>
<comment type="similarity">
    <text evidence="2 6">Belongs to the class-I pyridoxal-phosphate-dependent aminotransferase family.</text>
</comment>
<dbReference type="NCBIfam" id="NF005601">
    <property type="entry name" value="PRK07337.1"/>
    <property type="match status" value="1"/>
</dbReference>
<dbReference type="InterPro" id="IPR015424">
    <property type="entry name" value="PyrdxlP-dep_Trfase"/>
</dbReference>
<dbReference type="InterPro" id="IPR050596">
    <property type="entry name" value="AspAT/PAT-like"/>
</dbReference>
<dbReference type="CDD" id="cd00609">
    <property type="entry name" value="AAT_like"/>
    <property type="match status" value="1"/>
</dbReference>
<comment type="cofactor">
    <cofactor evidence="1 6">
        <name>pyridoxal 5'-phosphate</name>
        <dbReference type="ChEBI" id="CHEBI:597326"/>
    </cofactor>
</comment>
<keyword evidence="9" id="KW-1185">Reference proteome</keyword>
<dbReference type="EC" id="2.6.1.-" evidence="6"/>
<dbReference type="GO" id="GO:0008483">
    <property type="term" value="F:transaminase activity"/>
    <property type="evidence" value="ECO:0007669"/>
    <property type="project" value="UniProtKB-KW"/>
</dbReference>
<feature type="domain" description="Aminotransferase class I/classII large" evidence="7">
    <location>
        <begin position="35"/>
        <end position="389"/>
    </location>
</feature>
<dbReference type="SUPFAM" id="SSF53383">
    <property type="entry name" value="PLP-dependent transferases"/>
    <property type="match status" value="1"/>
</dbReference>
<proteinExistence type="inferred from homology"/>
<dbReference type="PANTHER" id="PTHR46383">
    <property type="entry name" value="ASPARTATE AMINOTRANSFERASE"/>
    <property type="match status" value="1"/>
</dbReference>
<keyword evidence="3 6" id="KW-0032">Aminotransferase</keyword>
<dbReference type="PANTHER" id="PTHR46383:SF2">
    <property type="entry name" value="AMINOTRANSFERASE"/>
    <property type="match status" value="1"/>
</dbReference>
<evidence type="ECO:0000256" key="2">
    <source>
        <dbReference type="ARBA" id="ARBA00007441"/>
    </source>
</evidence>
<dbReference type="InterPro" id="IPR004839">
    <property type="entry name" value="Aminotransferase_I/II_large"/>
</dbReference>
<accession>A0ABY6A2D6</accession>
<reference evidence="8" key="1">
    <citation type="submission" date="2022-09" db="EMBL/GenBank/DDBJ databases">
        <title>Bacterial diversity in gut of crayfish and pufferfish.</title>
        <authorList>
            <person name="Huang Y."/>
        </authorList>
    </citation>
    <scope>NUCLEOTIDE SEQUENCE</scope>
    <source>
        <strain evidence="8">PR12</strain>
    </source>
</reference>